<evidence type="ECO:0000313" key="2">
    <source>
        <dbReference type="EMBL" id="SIN95671.1"/>
    </source>
</evidence>
<name>A0A1N6FK85_9LACT</name>
<reference evidence="3" key="1">
    <citation type="submission" date="2016-11" db="EMBL/GenBank/DDBJ databases">
        <authorList>
            <person name="Varghese N."/>
            <person name="Submissions S."/>
        </authorList>
    </citation>
    <scope>NUCLEOTIDE SEQUENCE [LARGE SCALE GENOMIC DNA]</scope>
    <source>
        <strain evidence="3">313</strain>
    </source>
</reference>
<evidence type="ECO:0000313" key="3">
    <source>
        <dbReference type="Proteomes" id="UP000184758"/>
    </source>
</evidence>
<dbReference type="AlphaFoldDB" id="A0A1N6FK85"/>
<dbReference type="EMBL" id="FSRN01000001">
    <property type="protein sequence ID" value="SIN95671.1"/>
    <property type="molecule type" value="Genomic_DNA"/>
</dbReference>
<keyword evidence="1" id="KW-0812">Transmembrane</keyword>
<accession>A0A1N6FK85</accession>
<dbReference type="RefSeq" id="WP_156097503.1">
    <property type="nucleotide sequence ID" value="NZ_FSRN01000001.1"/>
</dbReference>
<keyword evidence="1" id="KW-0472">Membrane</keyword>
<feature type="transmembrane region" description="Helical" evidence="1">
    <location>
        <begin position="7"/>
        <end position="27"/>
    </location>
</feature>
<gene>
    <name evidence="2" type="ORF">SAMN05878443_0662</name>
</gene>
<proteinExistence type="predicted"/>
<keyword evidence="1" id="KW-1133">Transmembrane helix</keyword>
<protein>
    <submittedName>
        <fullName evidence="2">Uncharacterized protein</fullName>
    </submittedName>
</protein>
<evidence type="ECO:0000256" key="1">
    <source>
        <dbReference type="SAM" id="Phobius"/>
    </source>
</evidence>
<dbReference type="Proteomes" id="UP000184758">
    <property type="component" value="Unassembled WGS sequence"/>
</dbReference>
<keyword evidence="3" id="KW-1185">Reference proteome</keyword>
<sequence>MKKFLKDFAVLIGLLLIVTAGFFIYVARVLDRDIPLEGRSAAELENVLEGQ</sequence>
<organism evidence="2 3">
    <name type="scientific">Carnobacterium alterfunditum</name>
    <dbReference type="NCBI Taxonomy" id="28230"/>
    <lineage>
        <taxon>Bacteria</taxon>
        <taxon>Bacillati</taxon>
        <taxon>Bacillota</taxon>
        <taxon>Bacilli</taxon>
        <taxon>Lactobacillales</taxon>
        <taxon>Carnobacteriaceae</taxon>
        <taxon>Carnobacterium</taxon>
    </lineage>
</organism>